<evidence type="ECO:0000256" key="2">
    <source>
        <dbReference type="ARBA" id="ARBA00023125"/>
    </source>
</evidence>
<dbReference type="PANTHER" id="PTHR46796">
    <property type="entry name" value="HTH-TYPE TRANSCRIPTIONAL ACTIVATOR RHAS-RELATED"/>
    <property type="match status" value="1"/>
</dbReference>
<evidence type="ECO:0000256" key="4">
    <source>
        <dbReference type="SAM" id="MobiDB-lite"/>
    </source>
</evidence>
<dbReference type="AlphaFoldDB" id="A0A4P6UPP8"/>
<evidence type="ECO:0000259" key="5">
    <source>
        <dbReference type="PROSITE" id="PS01124"/>
    </source>
</evidence>
<dbReference type="GO" id="GO:0003700">
    <property type="term" value="F:DNA-binding transcription factor activity"/>
    <property type="evidence" value="ECO:0007669"/>
    <property type="project" value="InterPro"/>
</dbReference>
<dbReference type="InterPro" id="IPR050204">
    <property type="entry name" value="AraC_XylS_family_regulators"/>
</dbReference>
<gene>
    <name evidence="6" type="ORF">DW355_16470</name>
</gene>
<dbReference type="PANTHER" id="PTHR46796:SF7">
    <property type="entry name" value="ARAC FAMILY TRANSCRIPTIONAL REGULATOR"/>
    <property type="match status" value="1"/>
</dbReference>
<dbReference type="RefSeq" id="WP_131281740.1">
    <property type="nucleotide sequence ID" value="NZ_CP031395.1"/>
</dbReference>
<evidence type="ECO:0000256" key="3">
    <source>
        <dbReference type="ARBA" id="ARBA00023163"/>
    </source>
</evidence>
<evidence type="ECO:0000313" key="7">
    <source>
        <dbReference type="Proteomes" id="UP000292939"/>
    </source>
</evidence>
<dbReference type="InterPro" id="IPR018062">
    <property type="entry name" value="HTH_AraC-typ_CS"/>
</dbReference>
<dbReference type="Proteomes" id="UP000292939">
    <property type="component" value="Chromosome"/>
</dbReference>
<dbReference type="InterPro" id="IPR009057">
    <property type="entry name" value="Homeodomain-like_sf"/>
</dbReference>
<dbReference type="PROSITE" id="PS01124">
    <property type="entry name" value="HTH_ARAC_FAMILY_2"/>
    <property type="match status" value="1"/>
</dbReference>
<sequence length="333" mass="36059">MSMINHPKDTEVHDRSSGNQSDYGMAATRADVLSQVLTLIRLRGELVYSAQLRAPWGISFPKGPAHFYFVQAGTMWVRTPGAQPIAVKQGDMLLLPHGTGHLICDDPGSSWADIDNLVSSHFDRDKSVLDYGGEGEAAKLVGGLFHFEGGSLAALMTALPLTVHIPSEGAKTPDWLHALTHFLVKESLEVEPGSSLMISRLIDLLVIRTLRTWAANQENPSSWVGALGDERIGRALNAIHAAPYESWTVEGLASLAAMSRSIFAERFLSKVGEPPLQYVKRLKLTLAADMLAGGMRVTQAAAHVGYASDAAFSRAFKSQFGYAPSEVAQHRVT</sequence>
<dbReference type="GO" id="GO:0043565">
    <property type="term" value="F:sequence-specific DNA binding"/>
    <property type="evidence" value="ECO:0007669"/>
    <property type="project" value="InterPro"/>
</dbReference>
<proteinExistence type="predicted"/>
<name>A0A4P6UPP8_9BURK</name>
<feature type="compositionally biased region" description="Basic and acidic residues" evidence="4">
    <location>
        <begin position="1"/>
        <end position="16"/>
    </location>
</feature>
<protein>
    <submittedName>
        <fullName evidence="6">AraC family transcriptional regulator</fullName>
    </submittedName>
</protein>
<keyword evidence="2" id="KW-0238">DNA-binding</keyword>
<keyword evidence="1" id="KW-0805">Transcription regulation</keyword>
<dbReference type="Pfam" id="PF12833">
    <property type="entry name" value="HTH_18"/>
    <property type="match status" value="1"/>
</dbReference>
<dbReference type="EMBL" id="CP031395">
    <property type="protein sequence ID" value="QBK06097.1"/>
    <property type="molecule type" value="Genomic_DNA"/>
</dbReference>
<feature type="region of interest" description="Disordered" evidence="4">
    <location>
        <begin position="1"/>
        <end position="22"/>
    </location>
</feature>
<evidence type="ECO:0000313" key="6">
    <source>
        <dbReference type="EMBL" id="QBK06097.1"/>
    </source>
</evidence>
<dbReference type="InterPro" id="IPR018060">
    <property type="entry name" value="HTH_AraC"/>
</dbReference>
<accession>A0A4P6UPP8</accession>
<evidence type="ECO:0000256" key="1">
    <source>
        <dbReference type="ARBA" id="ARBA00023015"/>
    </source>
</evidence>
<dbReference type="PROSITE" id="PS00041">
    <property type="entry name" value="HTH_ARAC_FAMILY_1"/>
    <property type="match status" value="1"/>
</dbReference>
<feature type="domain" description="HTH araC/xylS-type" evidence="5">
    <location>
        <begin position="233"/>
        <end position="330"/>
    </location>
</feature>
<keyword evidence="3" id="KW-0804">Transcription</keyword>
<dbReference type="SUPFAM" id="SSF46689">
    <property type="entry name" value="Homeodomain-like"/>
    <property type="match status" value="2"/>
</dbReference>
<dbReference type="OrthoDB" id="9789899at2"/>
<dbReference type="SMART" id="SM00342">
    <property type="entry name" value="HTH_ARAC"/>
    <property type="match status" value="1"/>
</dbReference>
<reference evidence="6 7" key="1">
    <citation type="submission" date="2018-07" db="EMBL/GenBank/DDBJ databases">
        <title>Exploring interactions and the metabolic potential of the ultra-small soil bacteria Hylemonella gracilis.</title>
        <authorList>
            <person name="Tyc O."/>
            <person name="Kulkarni P."/>
            <person name="Gawehns F."/>
            <person name="Hundscheid M."/>
            <person name="Zweers H."/>
            <person name="Garbeva P."/>
        </authorList>
    </citation>
    <scope>NUCLEOTIDE SEQUENCE [LARGE SCALE GENOMIC DNA]</scope>
    <source>
        <strain evidence="6 7">NS1</strain>
    </source>
</reference>
<dbReference type="InterPro" id="IPR032783">
    <property type="entry name" value="AraC_lig"/>
</dbReference>
<dbReference type="KEGG" id="hgr:DW355_16470"/>
<organism evidence="6 7">
    <name type="scientific">Hylemonella gracilis</name>
    <dbReference type="NCBI Taxonomy" id="80880"/>
    <lineage>
        <taxon>Bacteria</taxon>
        <taxon>Pseudomonadati</taxon>
        <taxon>Pseudomonadota</taxon>
        <taxon>Betaproteobacteria</taxon>
        <taxon>Burkholderiales</taxon>
        <taxon>Comamonadaceae</taxon>
        <taxon>Hylemonella</taxon>
    </lineage>
</organism>
<dbReference type="Pfam" id="PF12852">
    <property type="entry name" value="Cupin_6"/>
    <property type="match status" value="1"/>
</dbReference>
<dbReference type="Gene3D" id="1.10.10.60">
    <property type="entry name" value="Homeodomain-like"/>
    <property type="match status" value="1"/>
</dbReference>